<protein>
    <submittedName>
        <fullName evidence="2">Uncharacterized protein</fullName>
    </submittedName>
</protein>
<name>A0ABT4EUL1_9BACI</name>
<sequence length="54" mass="6183">MIEVEDGRPQESAQSEQKSTPRYGDELEFLKGGIFMKQVIGHENFNVWRGIVSN</sequence>
<evidence type="ECO:0000313" key="2">
    <source>
        <dbReference type="EMBL" id="MCY9549362.1"/>
    </source>
</evidence>
<proteinExistence type="predicted"/>
<evidence type="ECO:0000313" key="3">
    <source>
        <dbReference type="Proteomes" id="UP001527052"/>
    </source>
</evidence>
<gene>
    <name evidence="2" type="ORF">M5W82_20990</name>
</gene>
<feature type="region of interest" description="Disordered" evidence="1">
    <location>
        <begin position="1"/>
        <end position="23"/>
    </location>
</feature>
<evidence type="ECO:0000256" key="1">
    <source>
        <dbReference type="SAM" id="MobiDB-lite"/>
    </source>
</evidence>
<feature type="compositionally biased region" description="Polar residues" evidence="1">
    <location>
        <begin position="11"/>
        <end position="20"/>
    </location>
</feature>
<dbReference type="RefSeq" id="WP_268639330.1">
    <property type="nucleotide sequence ID" value="NZ_JAMDLZ010000042.1"/>
</dbReference>
<accession>A0ABT4EUL1</accession>
<keyword evidence="3" id="KW-1185">Reference proteome</keyword>
<dbReference type="EMBL" id="JAMDLZ010000042">
    <property type="protein sequence ID" value="MCY9549362.1"/>
    <property type="molecule type" value="Genomic_DNA"/>
</dbReference>
<dbReference type="Proteomes" id="UP001527052">
    <property type="component" value="Unassembled WGS sequence"/>
</dbReference>
<comment type="caution">
    <text evidence="2">The sequence shown here is derived from an EMBL/GenBank/DDBJ whole genome shotgun (WGS) entry which is preliminary data.</text>
</comment>
<organism evidence="2 3">
    <name type="scientific">Lysinibacillus xylanilyticus</name>
    <dbReference type="NCBI Taxonomy" id="582475"/>
    <lineage>
        <taxon>Bacteria</taxon>
        <taxon>Bacillati</taxon>
        <taxon>Bacillota</taxon>
        <taxon>Bacilli</taxon>
        <taxon>Bacillales</taxon>
        <taxon>Bacillaceae</taxon>
        <taxon>Lysinibacillus</taxon>
    </lineage>
</organism>
<reference evidence="2 3" key="1">
    <citation type="submission" date="2022-05" db="EMBL/GenBank/DDBJ databases">
        <title>Genome Sequencing of Bee-Associated Microbes.</title>
        <authorList>
            <person name="Dunlap C."/>
        </authorList>
    </citation>
    <scope>NUCLEOTIDE SEQUENCE [LARGE SCALE GENOMIC DNA]</scope>
    <source>
        <strain evidence="2 3">NRRL BD-083</strain>
    </source>
</reference>